<dbReference type="SUPFAM" id="SSF52540">
    <property type="entry name" value="P-loop containing nucleoside triphosphate hydrolases"/>
    <property type="match status" value="1"/>
</dbReference>
<dbReference type="Pfam" id="PF04670">
    <property type="entry name" value="Gtr1_RagA"/>
    <property type="match status" value="1"/>
</dbReference>
<evidence type="ECO:0000256" key="1">
    <source>
        <dbReference type="ARBA" id="ARBA00022741"/>
    </source>
</evidence>
<dbReference type="Gene3D" id="3.40.50.300">
    <property type="entry name" value="P-loop containing nucleotide triphosphate hydrolases"/>
    <property type="match status" value="1"/>
</dbReference>
<evidence type="ECO:0000313" key="3">
    <source>
        <dbReference type="EMBL" id="GAH35091.1"/>
    </source>
</evidence>
<reference evidence="3" key="1">
    <citation type="journal article" date="2014" name="Front. Microbiol.">
        <title>High frequency of phylogenetically diverse reductive dehalogenase-homologous genes in deep subseafloor sedimentary metagenomes.</title>
        <authorList>
            <person name="Kawai M."/>
            <person name="Futagami T."/>
            <person name="Toyoda A."/>
            <person name="Takaki Y."/>
            <person name="Nishi S."/>
            <person name="Hori S."/>
            <person name="Arai W."/>
            <person name="Tsubouchi T."/>
            <person name="Morono Y."/>
            <person name="Uchiyama I."/>
            <person name="Ito T."/>
            <person name="Fujiyama A."/>
            <person name="Inagaki F."/>
            <person name="Takami H."/>
        </authorList>
    </citation>
    <scope>NUCLEOTIDE SEQUENCE</scope>
    <source>
        <strain evidence="3">Expedition CK06-06</strain>
    </source>
</reference>
<dbReference type="GO" id="GO:1904263">
    <property type="term" value="P:positive regulation of TORC1 signaling"/>
    <property type="evidence" value="ECO:0007669"/>
    <property type="project" value="TreeGrafter"/>
</dbReference>
<sequence>MEKNKKILLMGLENAGKTSILLSLQKKTNLMSYYKLNPTKGVQIVNINDIHSDYVVWDFGGQAEYRQEYLKDFSKYLIGSDKLIFVIDVQATETYDLALDYFEKIVEFIEKENIQLEISIFLHKFDADIQLNPNLPLVREDIPNLKKKLVSKIPKTIPYKFFKTSIFTGFQKIPDY</sequence>
<keyword evidence="2" id="KW-0342">GTP-binding</keyword>
<accession>X1ENY7</accession>
<dbReference type="GO" id="GO:0005525">
    <property type="term" value="F:GTP binding"/>
    <property type="evidence" value="ECO:0007669"/>
    <property type="project" value="UniProtKB-KW"/>
</dbReference>
<dbReference type="InterPro" id="IPR006762">
    <property type="entry name" value="Gtr1_RagA"/>
</dbReference>
<dbReference type="GO" id="GO:0009267">
    <property type="term" value="P:cellular response to starvation"/>
    <property type="evidence" value="ECO:0007669"/>
    <property type="project" value="TreeGrafter"/>
</dbReference>
<gene>
    <name evidence="3" type="ORF">S03H2_17957</name>
</gene>
<dbReference type="GO" id="GO:1990131">
    <property type="term" value="C:Gtr1-Gtr2 GTPase complex"/>
    <property type="evidence" value="ECO:0007669"/>
    <property type="project" value="TreeGrafter"/>
</dbReference>
<dbReference type="AlphaFoldDB" id="X1ENY7"/>
<name>X1ENY7_9ZZZZ</name>
<evidence type="ECO:0008006" key="4">
    <source>
        <dbReference type="Google" id="ProtNLM"/>
    </source>
</evidence>
<dbReference type="GO" id="GO:0003924">
    <property type="term" value="F:GTPase activity"/>
    <property type="evidence" value="ECO:0007669"/>
    <property type="project" value="TreeGrafter"/>
</dbReference>
<proteinExistence type="predicted"/>
<organism evidence="3">
    <name type="scientific">marine sediment metagenome</name>
    <dbReference type="NCBI Taxonomy" id="412755"/>
    <lineage>
        <taxon>unclassified sequences</taxon>
        <taxon>metagenomes</taxon>
        <taxon>ecological metagenomes</taxon>
    </lineage>
</organism>
<dbReference type="InterPro" id="IPR027417">
    <property type="entry name" value="P-loop_NTPase"/>
</dbReference>
<dbReference type="GO" id="GO:0005634">
    <property type="term" value="C:nucleus"/>
    <property type="evidence" value="ECO:0007669"/>
    <property type="project" value="TreeGrafter"/>
</dbReference>
<protein>
    <recommendedName>
        <fullName evidence="4">GTP-binding protein</fullName>
    </recommendedName>
</protein>
<evidence type="ECO:0000256" key="2">
    <source>
        <dbReference type="ARBA" id="ARBA00023134"/>
    </source>
</evidence>
<dbReference type="GO" id="GO:0005764">
    <property type="term" value="C:lysosome"/>
    <property type="evidence" value="ECO:0007669"/>
    <property type="project" value="TreeGrafter"/>
</dbReference>
<keyword evidence="1" id="KW-0547">Nucleotide-binding</keyword>
<dbReference type="PANTHER" id="PTHR11259">
    <property type="entry name" value="RAS-RELATED GTP BINDING RAG/GTR YEAST"/>
    <property type="match status" value="1"/>
</dbReference>
<dbReference type="GO" id="GO:0010507">
    <property type="term" value="P:negative regulation of autophagy"/>
    <property type="evidence" value="ECO:0007669"/>
    <property type="project" value="TreeGrafter"/>
</dbReference>
<dbReference type="EMBL" id="BARU01009291">
    <property type="protein sequence ID" value="GAH35091.1"/>
    <property type="molecule type" value="Genomic_DNA"/>
</dbReference>
<comment type="caution">
    <text evidence="3">The sequence shown here is derived from an EMBL/GenBank/DDBJ whole genome shotgun (WGS) entry which is preliminary data.</text>
</comment>
<dbReference type="PANTHER" id="PTHR11259:SF2">
    <property type="entry name" value="GH16429P"/>
    <property type="match status" value="1"/>
</dbReference>